<reference evidence="2" key="1">
    <citation type="submission" date="2016-10" db="EMBL/GenBank/DDBJ databases">
        <authorList>
            <person name="Varghese N."/>
            <person name="Submissions S."/>
        </authorList>
    </citation>
    <scope>NUCLEOTIDE SEQUENCE [LARGE SCALE GENOMIC DNA]</scope>
    <source>
        <strain evidence="2">Gh-48</strain>
    </source>
</reference>
<evidence type="ECO:0000313" key="1">
    <source>
        <dbReference type="EMBL" id="SEO92767.1"/>
    </source>
</evidence>
<accession>A0A1H8TPH1</accession>
<organism evidence="1 2">
    <name type="scientific">Mucilaginibacter gossypiicola</name>
    <dbReference type="NCBI Taxonomy" id="551995"/>
    <lineage>
        <taxon>Bacteria</taxon>
        <taxon>Pseudomonadati</taxon>
        <taxon>Bacteroidota</taxon>
        <taxon>Sphingobacteriia</taxon>
        <taxon>Sphingobacteriales</taxon>
        <taxon>Sphingobacteriaceae</taxon>
        <taxon>Mucilaginibacter</taxon>
    </lineage>
</organism>
<protein>
    <recommendedName>
        <fullName evidence="3">PH domain-containing protein</fullName>
    </recommendedName>
</protein>
<dbReference type="Proteomes" id="UP000198942">
    <property type="component" value="Unassembled WGS sequence"/>
</dbReference>
<proteinExistence type="predicted"/>
<sequence>MLGYHFLIVLYLMKKTDEYMLNRIKWKAGRHGIYKRSNGYTFFFDELPESIKGHLKTDLKEYLSGIPVIFFSKPSNQWTLLCTKCVVGYSGERVFCIDFEDIFEIETYPFWITKKSKLDWDELTISDKKSNRYVFHTYDGYDHNLLHNILLMCCQLVA</sequence>
<dbReference type="AlphaFoldDB" id="A0A1H8TPH1"/>
<evidence type="ECO:0000313" key="2">
    <source>
        <dbReference type="Proteomes" id="UP000198942"/>
    </source>
</evidence>
<dbReference type="EMBL" id="FOCL01000016">
    <property type="protein sequence ID" value="SEO92767.1"/>
    <property type="molecule type" value="Genomic_DNA"/>
</dbReference>
<name>A0A1H8TPH1_9SPHI</name>
<evidence type="ECO:0008006" key="3">
    <source>
        <dbReference type="Google" id="ProtNLM"/>
    </source>
</evidence>
<keyword evidence="2" id="KW-1185">Reference proteome</keyword>
<gene>
    <name evidence="1" type="ORF">SAMN05192574_11685</name>
</gene>